<dbReference type="OrthoDB" id="9773249at2"/>
<dbReference type="Proteomes" id="UP000287156">
    <property type="component" value="Unassembled WGS sequence"/>
</dbReference>
<proteinExistence type="predicted"/>
<name>A0A429XTU1_9BACI</name>
<dbReference type="GO" id="GO:0016747">
    <property type="term" value="F:acyltransferase activity, transferring groups other than amino-acyl groups"/>
    <property type="evidence" value="ECO:0007669"/>
    <property type="project" value="InterPro"/>
</dbReference>
<accession>A0A429XTU1</accession>
<dbReference type="SUPFAM" id="SSF55729">
    <property type="entry name" value="Acyl-CoA N-acyltransferases (Nat)"/>
    <property type="match status" value="1"/>
</dbReference>
<dbReference type="EMBL" id="QYTV02000013">
    <property type="protein sequence ID" value="RST71272.1"/>
    <property type="molecule type" value="Genomic_DNA"/>
</dbReference>
<evidence type="ECO:0000313" key="3">
    <source>
        <dbReference type="Proteomes" id="UP000287156"/>
    </source>
</evidence>
<comment type="caution">
    <text evidence="2">The sequence shown here is derived from an EMBL/GenBank/DDBJ whole genome shotgun (WGS) entry which is preliminary data.</text>
</comment>
<dbReference type="Pfam" id="PF00583">
    <property type="entry name" value="Acetyltransf_1"/>
    <property type="match status" value="1"/>
</dbReference>
<dbReference type="InterPro" id="IPR000182">
    <property type="entry name" value="GNAT_dom"/>
</dbReference>
<gene>
    <name evidence="2" type="ORF">D4T97_019105</name>
</gene>
<dbReference type="RefSeq" id="WP_126052363.1">
    <property type="nucleotide sequence ID" value="NZ_QYTV02000013.1"/>
</dbReference>
<dbReference type="PROSITE" id="PS51186">
    <property type="entry name" value="GNAT"/>
    <property type="match status" value="1"/>
</dbReference>
<dbReference type="AlphaFoldDB" id="A0A429XTU1"/>
<protein>
    <submittedName>
        <fullName evidence="2">GNAT family N-acetyltransferase</fullName>
    </submittedName>
</protein>
<dbReference type="InterPro" id="IPR016181">
    <property type="entry name" value="Acyl_CoA_acyltransferase"/>
</dbReference>
<evidence type="ECO:0000259" key="1">
    <source>
        <dbReference type="PROSITE" id="PS51186"/>
    </source>
</evidence>
<evidence type="ECO:0000313" key="2">
    <source>
        <dbReference type="EMBL" id="RST71272.1"/>
    </source>
</evidence>
<reference evidence="2" key="1">
    <citation type="submission" date="2018-12" db="EMBL/GenBank/DDBJ databases">
        <authorList>
            <person name="Sun L."/>
            <person name="Chen Z."/>
        </authorList>
    </citation>
    <scope>NUCLEOTIDE SEQUENCE [LARGE SCALE GENOMIC DNA]</scope>
    <source>
        <strain evidence="2">3-2-2</strain>
    </source>
</reference>
<sequence length="61" mass="6987">MEKWAEECGILRLELTVVCENQAAVGLYHKMGFEIEGRKRASLLINGAFHDEYLMSKLLCQ</sequence>
<organism evidence="2 3">
    <name type="scientific">Siminovitchia acidinfaciens</name>
    <dbReference type="NCBI Taxonomy" id="2321395"/>
    <lineage>
        <taxon>Bacteria</taxon>
        <taxon>Bacillati</taxon>
        <taxon>Bacillota</taxon>
        <taxon>Bacilli</taxon>
        <taxon>Bacillales</taxon>
        <taxon>Bacillaceae</taxon>
        <taxon>Siminovitchia</taxon>
    </lineage>
</organism>
<feature type="domain" description="N-acetyltransferase" evidence="1">
    <location>
        <begin position="1"/>
        <end position="60"/>
    </location>
</feature>
<dbReference type="Gene3D" id="3.40.630.30">
    <property type="match status" value="1"/>
</dbReference>
<keyword evidence="3" id="KW-1185">Reference proteome</keyword>